<feature type="domain" description="Peptidase M20 dimerisation" evidence="4">
    <location>
        <begin position="200"/>
        <end position="356"/>
    </location>
</feature>
<evidence type="ECO:0000256" key="3">
    <source>
        <dbReference type="ARBA" id="ARBA00022801"/>
    </source>
</evidence>
<dbReference type="Pfam" id="PF01546">
    <property type="entry name" value="Peptidase_M20"/>
    <property type="match status" value="1"/>
</dbReference>
<evidence type="ECO:0000313" key="5">
    <source>
        <dbReference type="EMBL" id="THH39923.1"/>
    </source>
</evidence>
<dbReference type="RefSeq" id="WP_136458935.1">
    <property type="nucleotide sequence ID" value="NZ_SRSF01000003.1"/>
</dbReference>
<organism evidence="5 6">
    <name type="scientific">Neolewinella litorea</name>
    <dbReference type="NCBI Taxonomy" id="2562452"/>
    <lineage>
        <taxon>Bacteria</taxon>
        <taxon>Pseudomonadati</taxon>
        <taxon>Bacteroidota</taxon>
        <taxon>Saprospiria</taxon>
        <taxon>Saprospirales</taxon>
        <taxon>Lewinellaceae</taxon>
        <taxon>Neolewinella</taxon>
    </lineage>
</organism>
<gene>
    <name evidence="5" type="ORF">E4021_09960</name>
</gene>
<evidence type="ECO:0000313" key="6">
    <source>
        <dbReference type="Proteomes" id="UP000308528"/>
    </source>
</evidence>
<dbReference type="EMBL" id="SRSF01000003">
    <property type="protein sequence ID" value="THH39923.1"/>
    <property type="molecule type" value="Genomic_DNA"/>
</dbReference>
<keyword evidence="2" id="KW-0479">Metal-binding</keyword>
<dbReference type="NCBIfam" id="NF006053">
    <property type="entry name" value="PRK08201.1"/>
    <property type="match status" value="1"/>
</dbReference>
<dbReference type="InterPro" id="IPR002933">
    <property type="entry name" value="Peptidase_M20"/>
</dbReference>
<reference evidence="5 6" key="1">
    <citation type="submission" date="2019-04" db="EMBL/GenBank/DDBJ databases">
        <title>Lewinella litorea sp. nov., isolated from a marine sand.</title>
        <authorList>
            <person name="Yoon J.-H."/>
        </authorList>
    </citation>
    <scope>NUCLEOTIDE SEQUENCE [LARGE SCALE GENOMIC DNA]</scope>
    <source>
        <strain evidence="5 6">HSMS-39</strain>
    </source>
</reference>
<sequence length="470" mass="52217">MTTQEYLDNHRDRFLEELKTLIRIPSISTAAEHNKDTHHCAVQVQEYLVRAGMDRAKLFPTDGHPIVYGEKHLSDDLPTVLIYGHYDVQPADPLDEWDTPPFEPTIKQTEQHPDGAIFARGATDDKGQMFIHVKAVEAMIQTGNLPCNVKFMIEGEEEIGSPNLIPFITEHKDMLASDVILISDTSLLSKQNPSITVGLRGLTYLDVKVRSARADMHSGLFGGAVANPINVLCDMIASLKDENKHITIPGFYDDVQFPSDRDRQLMRDAPFDAQEYMDSPGVFGLEGEKGYTTYERTGILPTLDVNGIWGGFTGEGSKTVIPAVANAKISMRLVSNQDHEKITRLFSDHFKSIAPESVKVEVKPHHGGNPYVTPTDTPEYRAAADAVKKTFGKEPVPMYEGGSIPIVAKFKEVLGVESILMGFGFDTDGLHSPNEHFGLWNFYKGIETVPEFFQAYSRMKDEGGRTKSEG</sequence>
<keyword evidence="3" id="KW-0378">Hydrolase</keyword>
<dbReference type="Gene3D" id="3.30.70.360">
    <property type="match status" value="1"/>
</dbReference>
<dbReference type="PANTHER" id="PTHR43270:SF12">
    <property type="entry name" value="SUCCINYL-DIAMINOPIMELATE DESUCCINYLASE"/>
    <property type="match status" value="1"/>
</dbReference>
<evidence type="ECO:0000256" key="2">
    <source>
        <dbReference type="ARBA" id="ARBA00022723"/>
    </source>
</evidence>
<dbReference type="OrthoDB" id="9761532at2"/>
<dbReference type="GO" id="GO:0046872">
    <property type="term" value="F:metal ion binding"/>
    <property type="evidence" value="ECO:0007669"/>
    <property type="project" value="UniProtKB-KW"/>
</dbReference>
<dbReference type="GO" id="GO:0006508">
    <property type="term" value="P:proteolysis"/>
    <property type="evidence" value="ECO:0007669"/>
    <property type="project" value="UniProtKB-KW"/>
</dbReference>
<dbReference type="PANTHER" id="PTHR43270">
    <property type="entry name" value="BETA-ALA-HIS DIPEPTIDASE"/>
    <property type="match status" value="1"/>
</dbReference>
<dbReference type="GO" id="GO:0008233">
    <property type="term" value="F:peptidase activity"/>
    <property type="evidence" value="ECO:0007669"/>
    <property type="project" value="UniProtKB-KW"/>
</dbReference>
<dbReference type="Proteomes" id="UP000308528">
    <property type="component" value="Unassembled WGS sequence"/>
</dbReference>
<dbReference type="Pfam" id="PF07687">
    <property type="entry name" value="M20_dimer"/>
    <property type="match status" value="1"/>
</dbReference>
<dbReference type="InterPro" id="IPR011650">
    <property type="entry name" value="Peptidase_M20_dimer"/>
</dbReference>
<dbReference type="NCBIfam" id="NF006579">
    <property type="entry name" value="PRK09104.1"/>
    <property type="match status" value="1"/>
</dbReference>
<dbReference type="Gene3D" id="3.40.630.10">
    <property type="entry name" value="Zn peptidases"/>
    <property type="match status" value="1"/>
</dbReference>
<keyword evidence="6" id="KW-1185">Reference proteome</keyword>
<dbReference type="NCBIfam" id="NF005914">
    <property type="entry name" value="PRK07907.1"/>
    <property type="match status" value="1"/>
</dbReference>
<comment type="caution">
    <text evidence="5">The sequence shown here is derived from an EMBL/GenBank/DDBJ whole genome shotgun (WGS) entry which is preliminary data.</text>
</comment>
<dbReference type="InterPro" id="IPR051458">
    <property type="entry name" value="Cyt/Met_Dipeptidase"/>
</dbReference>
<protein>
    <submittedName>
        <fullName evidence="5">Dipeptidase</fullName>
    </submittedName>
</protein>
<keyword evidence="1" id="KW-0645">Protease</keyword>
<evidence type="ECO:0000259" key="4">
    <source>
        <dbReference type="Pfam" id="PF07687"/>
    </source>
</evidence>
<dbReference type="AlphaFoldDB" id="A0A4V3XL89"/>
<name>A0A4V3XL89_9BACT</name>
<accession>A0A4V3XL89</accession>
<proteinExistence type="predicted"/>
<evidence type="ECO:0000256" key="1">
    <source>
        <dbReference type="ARBA" id="ARBA00022670"/>
    </source>
</evidence>
<dbReference type="SUPFAM" id="SSF53187">
    <property type="entry name" value="Zn-dependent exopeptidases"/>
    <property type="match status" value="1"/>
</dbReference>